<dbReference type="STRING" id="870482.SAMN04487987_11248"/>
<comment type="catalytic activity">
    <reaction evidence="1">
        <text>ATP + protein L-histidine = ADP + protein N-phospho-L-histidine.</text>
        <dbReference type="EC" id="2.7.13.3"/>
    </reaction>
</comment>
<dbReference type="FunFam" id="3.30.565.10:FF:000006">
    <property type="entry name" value="Sensor histidine kinase WalK"/>
    <property type="match status" value="1"/>
</dbReference>
<keyword evidence="9" id="KW-1185">Reference proteome</keyword>
<feature type="domain" description="Histidine kinase" evidence="7">
    <location>
        <begin position="238"/>
        <end position="447"/>
    </location>
</feature>
<dbReference type="InterPro" id="IPR036097">
    <property type="entry name" value="HisK_dim/P_sf"/>
</dbReference>
<dbReference type="Proteomes" id="UP000199439">
    <property type="component" value="Unassembled WGS sequence"/>
</dbReference>
<evidence type="ECO:0000256" key="6">
    <source>
        <dbReference type="SAM" id="Coils"/>
    </source>
</evidence>
<dbReference type="Gene3D" id="3.30.450.40">
    <property type="match status" value="1"/>
</dbReference>
<gene>
    <name evidence="8" type="ORF">SAMN04487987_11248</name>
</gene>
<dbReference type="SMART" id="SM00065">
    <property type="entry name" value="GAF"/>
    <property type="match status" value="1"/>
</dbReference>
<evidence type="ECO:0000259" key="7">
    <source>
        <dbReference type="PROSITE" id="PS50109"/>
    </source>
</evidence>
<evidence type="ECO:0000313" key="9">
    <source>
        <dbReference type="Proteomes" id="UP000199439"/>
    </source>
</evidence>
<dbReference type="InterPro" id="IPR003018">
    <property type="entry name" value="GAF"/>
</dbReference>
<sequence length="447" mass="51804">MQKDNLNTDSKSLKPIKNANNLDSKQLEKDKIIERQLRFQDLLISISTKYINSDLSDIDKLIRESLQQIGEFVQSDRSYIFSYDFVNNTCSNTYEWCAKDIEPEIDNLQNIPIDYITHWLDAHKKGEAFYVEDVSLLEEDGEFGLRAILEPQGIKSLITIPKIKNNELIGFIGFDSVKKLNSYSENEQDILFVYANMLVNVIQKKEYEERIKAQEQKKEELLKSLSIQNEELNEYAHVVSHDLKAPLINIHTLVSWFMSDNKNALNESAFKPLEQVLFNVEKMDFLIKGILDYSTIDKLEQEDKQVDFNVMITEVLQTMLIPEHIKINIQAHLPSIYGNTWRFKQVFQNLIQNAVKYCDKDNGVVEVGYTENEKHYEFFVKDNGMGINPDYFDKIFKVFTKLESTGSSSGIGLSIVKKIISYYNGTIWVESEEGKGSTFYFTILKND</sequence>
<dbReference type="Gene3D" id="3.30.565.10">
    <property type="entry name" value="Histidine kinase-like ATPase, C-terminal domain"/>
    <property type="match status" value="1"/>
</dbReference>
<dbReference type="GO" id="GO:0000155">
    <property type="term" value="F:phosphorelay sensor kinase activity"/>
    <property type="evidence" value="ECO:0007669"/>
    <property type="project" value="InterPro"/>
</dbReference>
<protein>
    <recommendedName>
        <fullName evidence="2">histidine kinase</fullName>
        <ecNumber evidence="2">2.7.13.3</ecNumber>
    </recommendedName>
</protein>
<dbReference type="Pfam" id="PF02518">
    <property type="entry name" value="HATPase_c"/>
    <property type="match status" value="1"/>
</dbReference>
<evidence type="ECO:0000256" key="3">
    <source>
        <dbReference type="ARBA" id="ARBA00022553"/>
    </source>
</evidence>
<keyword evidence="3" id="KW-0597">Phosphoprotein</keyword>
<accession>A0A1I1RZT4</accession>
<dbReference type="Gene3D" id="1.10.287.130">
    <property type="match status" value="1"/>
</dbReference>
<proteinExistence type="predicted"/>
<feature type="coiled-coil region" evidence="6">
    <location>
        <begin position="204"/>
        <end position="231"/>
    </location>
</feature>
<reference evidence="9" key="1">
    <citation type="submission" date="2016-10" db="EMBL/GenBank/DDBJ databases">
        <authorList>
            <person name="Varghese N."/>
            <person name="Submissions S."/>
        </authorList>
    </citation>
    <scope>NUCLEOTIDE SEQUENCE [LARGE SCALE GENOMIC DNA]</scope>
    <source>
        <strain evidence="9">DSM 25730</strain>
    </source>
</reference>
<dbReference type="PANTHER" id="PTHR43304:SF1">
    <property type="entry name" value="PAC DOMAIN-CONTAINING PROTEIN"/>
    <property type="match status" value="1"/>
</dbReference>
<dbReference type="Pfam" id="PF01590">
    <property type="entry name" value="GAF"/>
    <property type="match status" value="1"/>
</dbReference>
<dbReference type="PANTHER" id="PTHR43304">
    <property type="entry name" value="PHYTOCHROME-LIKE PROTEIN CPH1"/>
    <property type="match status" value="1"/>
</dbReference>
<dbReference type="EMBL" id="FOMI01000012">
    <property type="protein sequence ID" value="SFD39781.1"/>
    <property type="molecule type" value="Genomic_DNA"/>
</dbReference>
<dbReference type="OrthoDB" id="9781208at2"/>
<dbReference type="PROSITE" id="PS50109">
    <property type="entry name" value="HIS_KIN"/>
    <property type="match status" value="1"/>
</dbReference>
<dbReference type="EC" id="2.7.13.3" evidence="2"/>
<keyword evidence="6" id="KW-0175">Coiled coil</keyword>
<name>A0A1I1RZT4_9FLAO</name>
<dbReference type="SUPFAM" id="SSF55874">
    <property type="entry name" value="ATPase domain of HSP90 chaperone/DNA topoisomerase II/histidine kinase"/>
    <property type="match status" value="1"/>
</dbReference>
<organism evidence="8 9">
    <name type="scientific">Algibacter pectinivorans</name>
    <dbReference type="NCBI Taxonomy" id="870482"/>
    <lineage>
        <taxon>Bacteria</taxon>
        <taxon>Pseudomonadati</taxon>
        <taxon>Bacteroidota</taxon>
        <taxon>Flavobacteriia</taxon>
        <taxon>Flavobacteriales</taxon>
        <taxon>Flavobacteriaceae</taxon>
        <taxon>Algibacter</taxon>
    </lineage>
</organism>
<dbReference type="SUPFAM" id="SSF55781">
    <property type="entry name" value="GAF domain-like"/>
    <property type="match status" value="1"/>
</dbReference>
<dbReference type="InterPro" id="IPR003594">
    <property type="entry name" value="HATPase_dom"/>
</dbReference>
<dbReference type="SMART" id="SM00387">
    <property type="entry name" value="HATPase_c"/>
    <property type="match status" value="1"/>
</dbReference>
<keyword evidence="5" id="KW-0418">Kinase</keyword>
<dbReference type="AlphaFoldDB" id="A0A1I1RZT4"/>
<dbReference type="CDD" id="cd00082">
    <property type="entry name" value="HisKA"/>
    <property type="match status" value="1"/>
</dbReference>
<dbReference type="InterPro" id="IPR052162">
    <property type="entry name" value="Sensor_kinase/Photoreceptor"/>
</dbReference>
<dbReference type="SUPFAM" id="SSF47384">
    <property type="entry name" value="Homodimeric domain of signal transducing histidine kinase"/>
    <property type="match status" value="1"/>
</dbReference>
<dbReference type="PRINTS" id="PR00344">
    <property type="entry name" value="BCTRLSENSOR"/>
</dbReference>
<dbReference type="InterPro" id="IPR036890">
    <property type="entry name" value="HATPase_C_sf"/>
</dbReference>
<dbReference type="InterPro" id="IPR029016">
    <property type="entry name" value="GAF-like_dom_sf"/>
</dbReference>
<dbReference type="InterPro" id="IPR005467">
    <property type="entry name" value="His_kinase_dom"/>
</dbReference>
<keyword evidence="4" id="KW-0808">Transferase</keyword>
<evidence type="ECO:0000256" key="1">
    <source>
        <dbReference type="ARBA" id="ARBA00000085"/>
    </source>
</evidence>
<dbReference type="RefSeq" id="WP_092853636.1">
    <property type="nucleotide sequence ID" value="NZ_FOMI01000012.1"/>
</dbReference>
<evidence type="ECO:0000256" key="4">
    <source>
        <dbReference type="ARBA" id="ARBA00022679"/>
    </source>
</evidence>
<dbReference type="InterPro" id="IPR003661">
    <property type="entry name" value="HisK_dim/P_dom"/>
</dbReference>
<dbReference type="InterPro" id="IPR004358">
    <property type="entry name" value="Sig_transdc_His_kin-like_C"/>
</dbReference>
<evidence type="ECO:0000256" key="5">
    <source>
        <dbReference type="ARBA" id="ARBA00022777"/>
    </source>
</evidence>
<evidence type="ECO:0000256" key="2">
    <source>
        <dbReference type="ARBA" id="ARBA00012438"/>
    </source>
</evidence>
<evidence type="ECO:0000313" key="8">
    <source>
        <dbReference type="EMBL" id="SFD39781.1"/>
    </source>
</evidence>